<dbReference type="Proteomes" id="UP000184251">
    <property type="component" value="Unassembled WGS sequence"/>
</dbReference>
<dbReference type="InterPro" id="IPR052027">
    <property type="entry name" value="PspC"/>
</dbReference>
<dbReference type="GO" id="GO:0005886">
    <property type="term" value="C:plasma membrane"/>
    <property type="evidence" value="ECO:0007669"/>
    <property type="project" value="UniProtKB-SubCell"/>
</dbReference>
<dbReference type="AlphaFoldDB" id="A0A1M4TEL7"/>
<dbReference type="EMBL" id="FQTU01000002">
    <property type="protein sequence ID" value="SHE42838.1"/>
    <property type="molecule type" value="Genomic_DNA"/>
</dbReference>
<feature type="transmembrane region" description="Helical" evidence="6">
    <location>
        <begin position="33"/>
        <end position="56"/>
    </location>
</feature>
<evidence type="ECO:0000256" key="3">
    <source>
        <dbReference type="ARBA" id="ARBA00022692"/>
    </source>
</evidence>
<proteinExistence type="predicted"/>
<comment type="subcellular location">
    <subcellularLocation>
        <location evidence="1">Cell membrane</location>
        <topology evidence="1">Single-pass membrane protein</topology>
    </subcellularLocation>
</comment>
<evidence type="ECO:0000259" key="7">
    <source>
        <dbReference type="Pfam" id="PF04024"/>
    </source>
</evidence>
<keyword evidence="9" id="KW-1185">Reference proteome</keyword>
<sequence>MKRLYKNKAQGKISGVCQGVAEYFDIDPSIVRVIWAITFFWGGAGLFLYIIFAVVLPDKSELDFNDYTVKPLNKEEE</sequence>
<evidence type="ECO:0000313" key="9">
    <source>
        <dbReference type="Proteomes" id="UP000184251"/>
    </source>
</evidence>
<evidence type="ECO:0000256" key="1">
    <source>
        <dbReference type="ARBA" id="ARBA00004162"/>
    </source>
</evidence>
<protein>
    <submittedName>
        <fullName evidence="8">Phage shock protein C (PspC) family protein</fullName>
    </submittedName>
</protein>
<evidence type="ECO:0000313" key="8">
    <source>
        <dbReference type="EMBL" id="SHE42838.1"/>
    </source>
</evidence>
<keyword evidence="3 6" id="KW-0812">Transmembrane</keyword>
<evidence type="ECO:0000256" key="6">
    <source>
        <dbReference type="SAM" id="Phobius"/>
    </source>
</evidence>
<dbReference type="RefSeq" id="WP_073269467.1">
    <property type="nucleotide sequence ID" value="NZ_FQTU01000002.1"/>
</dbReference>
<dbReference type="STRING" id="1120975.SAMN02746064_00468"/>
<dbReference type="Pfam" id="PF04024">
    <property type="entry name" value="PspC"/>
    <property type="match status" value="1"/>
</dbReference>
<reference evidence="8 9" key="1">
    <citation type="submission" date="2016-11" db="EMBL/GenBank/DDBJ databases">
        <authorList>
            <person name="Jaros S."/>
            <person name="Januszkiewicz K."/>
            <person name="Wedrychowicz H."/>
        </authorList>
    </citation>
    <scope>NUCLEOTIDE SEQUENCE [LARGE SCALE GENOMIC DNA]</scope>
    <source>
        <strain evidence="8 9">DSM 14828</strain>
    </source>
</reference>
<dbReference type="PANTHER" id="PTHR33885">
    <property type="entry name" value="PHAGE SHOCK PROTEIN C"/>
    <property type="match status" value="1"/>
</dbReference>
<evidence type="ECO:0000256" key="4">
    <source>
        <dbReference type="ARBA" id="ARBA00022989"/>
    </source>
</evidence>
<keyword evidence="4 6" id="KW-1133">Transmembrane helix</keyword>
<accession>A0A1M4TEL7</accession>
<keyword evidence="2" id="KW-1003">Cell membrane</keyword>
<organism evidence="8 9">
    <name type="scientific">Alkalibacter saccharofermentans DSM 14828</name>
    <dbReference type="NCBI Taxonomy" id="1120975"/>
    <lineage>
        <taxon>Bacteria</taxon>
        <taxon>Bacillati</taxon>
        <taxon>Bacillota</taxon>
        <taxon>Clostridia</taxon>
        <taxon>Eubacteriales</taxon>
        <taxon>Eubacteriaceae</taxon>
        <taxon>Alkalibacter</taxon>
    </lineage>
</organism>
<feature type="domain" description="Phage shock protein PspC N-terminal" evidence="7">
    <location>
        <begin position="2"/>
        <end position="58"/>
    </location>
</feature>
<dbReference type="PANTHER" id="PTHR33885:SF3">
    <property type="entry name" value="PHAGE SHOCK PROTEIN C"/>
    <property type="match status" value="1"/>
</dbReference>
<gene>
    <name evidence="8" type="ORF">SAMN02746064_00468</name>
</gene>
<evidence type="ECO:0000256" key="2">
    <source>
        <dbReference type="ARBA" id="ARBA00022475"/>
    </source>
</evidence>
<name>A0A1M4TEL7_9FIRM</name>
<evidence type="ECO:0000256" key="5">
    <source>
        <dbReference type="ARBA" id="ARBA00023136"/>
    </source>
</evidence>
<dbReference type="OrthoDB" id="9815286at2"/>
<keyword evidence="5 6" id="KW-0472">Membrane</keyword>
<dbReference type="InterPro" id="IPR007168">
    <property type="entry name" value="Phageshock_PspC_N"/>
</dbReference>